<dbReference type="Proteomes" id="UP000241158">
    <property type="component" value="Unassembled WGS sequence"/>
</dbReference>
<name>A0A2P7ARF7_9HYPH</name>
<accession>A0A2P7ARF7</accession>
<dbReference type="AlphaFoldDB" id="A0A2P7ARF7"/>
<evidence type="ECO:0000313" key="1">
    <source>
        <dbReference type="EMBL" id="PSH56743.1"/>
    </source>
</evidence>
<dbReference type="RefSeq" id="WP_106717494.1">
    <property type="nucleotide sequence ID" value="NZ_JACHXT010000003.1"/>
</dbReference>
<keyword evidence="2" id="KW-1185">Reference proteome</keyword>
<sequence length="93" mass="10610">MDKGVAAAKRRFPARSAAIEERAAHDEEFRDLCIDFGDAEAELLRWQQSNDEKREERCAEYLELVVDLAKEIRAALGTAEIIPFHKRRPKAGI</sequence>
<evidence type="ECO:0000313" key="2">
    <source>
        <dbReference type="Proteomes" id="UP000241158"/>
    </source>
</evidence>
<dbReference type="EMBL" id="PGGN01000003">
    <property type="protein sequence ID" value="PSH56743.1"/>
    <property type="molecule type" value="Genomic_DNA"/>
</dbReference>
<gene>
    <name evidence="1" type="ORF">CU100_15475</name>
</gene>
<proteinExistence type="predicted"/>
<dbReference type="OrthoDB" id="8162522at2"/>
<protein>
    <submittedName>
        <fullName evidence="1">Uncharacterized protein</fullName>
    </submittedName>
</protein>
<organism evidence="1 2">
    <name type="scientific">Phyllobacterium endophyticum</name>
    <dbReference type="NCBI Taxonomy" id="1149773"/>
    <lineage>
        <taxon>Bacteria</taxon>
        <taxon>Pseudomonadati</taxon>
        <taxon>Pseudomonadota</taxon>
        <taxon>Alphaproteobacteria</taxon>
        <taxon>Hyphomicrobiales</taxon>
        <taxon>Phyllobacteriaceae</taxon>
        <taxon>Phyllobacterium</taxon>
    </lineage>
</organism>
<comment type="caution">
    <text evidence="1">The sequence shown here is derived from an EMBL/GenBank/DDBJ whole genome shotgun (WGS) entry which is preliminary data.</text>
</comment>
<reference evidence="2" key="1">
    <citation type="submission" date="2017-11" db="EMBL/GenBank/DDBJ databases">
        <authorList>
            <person name="Kuznetsova I."/>
            <person name="Sazanova A."/>
            <person name="Chirak E."/>
            <person name="Safronova V."/>
            <person name="Willems A."/>
        </authorList>
    </citation>
    <scope>NUCLEOTIDE SEQUENCE [LARGE SCALE GENOMIC DNA]</scope>
    <source>
        <strain evidence="2">PEPV15</strain>
    </source>
</reference>